<sequence>MPHIQDKDFYSNLNPAALGDGGHLRRGQGLPRRLFQVHQRLLRQVGARQTVSAGS</sequence>
<name>A0A7T8GZP1_CALRO</name>
<dbReference type="Proteomes" id="UP000595437">
    <property type="component" value="Chromosome 10"/>
</dbReference>
<organism evidence="1 2">
    <name type="scientific">Caligus rogercresseyi</name>
    <name type="common">Sea louse</name>
    <dbReference type="NCBI Taxonomy" id="217165"/>
    <lineage>
        <taxon>Eukaryota</taxon>
        <taxon>Metazoa</taxon>
        <taxon>Ecdysozoa</taxon>
        <taxon>Arthropoda</taxon>
        <taxon>Crustacea</taxon>
        <taxon>Multicrustacea</taxon>
        <taxon>Hexanauplia</taxon>
        <taxon>Copepoda</taxon>
        <taxon>Siphonostomatoida</taxon>
        <taxon>Caligidae</taxon>
        <taxon>Caligus</taxon>
    </lineage>
</organism>
<evidence type="ECO:0000313" key="1">
    <source>
        <dbReference type="EMBL" id="QQP40843.1"/>
    </source>
</evidence>
<evidence type="ECO:0000313" key="2">
    <source>
        <dbReference type="Proteomes" id="UP000595437"/>
    </source>
</evidence>
<dbReference type="AlphaFoldDB" id="A0A7T8GZP1"/>
<protein>
    <submittedName>
        <fullName evidence="1">Uncharacterized protein</fullName>
    </submittedName>
</protein>
<reference evidence="2" key="1">
    <citation type="submission" date="2021-01" db="EMBL/GenBank/DDBJ databases">
        <title>Caligus Genome Assembly.</title>
        <authorList>
            <person name="Gallardo-Escarate C."/>
        </authorList>
    </citation>
    <scope>NUCLEOTIDE SEQUENCE [LARGE SCALE GENOMIC DNA]</scope>
</reference>
<gene>
    <name evidence="1" type="ORF">FKW44_015029</name>
</gene>
<dbReference type="EMBL" id="CP045899">
    <property type="protein sequence ID" value="QQP40843.1"/>
    <property type="molecule type" value="Genomic_DNA"/>
</dbReference>
<keyword evidence="2" id="KW-1185">Reference proteome</keyword>
<proteinExistence type="predicted"/>
<accession>A0A7T8GZP1</accession>